<organism evidence="2 3">
    <name type="scientific">Ancylostoma ceylanicum</name>
    <dbReference type="NCBI Taxonomy" id="53326"/>
    <lineage>
        <taxon>Eukaryota</taxon>
        <taxon>Metazoa</taxon>
        <taxon>Ecdysozoa</taxon>
        <taxon>Nematoda</taxon>
        <taxon>Chromadorea</taxon>
        <taxon>Rhabditida</taxon>
        <taxon>Rhabditina</taxon>
        <taxon>Rhabditomorpha</taxon>
        <taxon>Strongyloidea</taxon>
        <taxon>Ancylostomatidae</taxon>
        <taxon>Ancylostomatinae</taxon>
        <taxon>Ancylostoma</taxon>
    </lineage>
</organism>
<dbReference type="OrthoDB" id="6715177at2759"/>
<dbReference type="Proteomes" id="UP000024635">
    <property type="component" value="Unassembled WGS sequence"/>
</dbReference>
<protein>
    <recommendedName>
        <fullName evidence="4">Triosephosphate isomerase</fullName>
    </recommendedName>
</protein>
<reference evidence="3" key="1">
    <citation type="journal article" date="2015" name="Nat. Genet.">
        <title>The genome and transcriptome of the zoonotic hookworm Ancylostoma ceylanicum identify infection-specific gene families.</title>
        <authorList>
            <person name="Schwarz E.M."/>
            <person name="Hu Y."/>
            <person name="Antoshechkin I."/>
            <person name="Miller M.M."/>
            <person name="Sternberg P.W."/>
            <person name="Aroian R.V."/>
        </authorList>
    </citation>
    <scope>NUCLEOTIDE SEQUENCE</scope>
    <source>
        <strain evidence="3">HY135</strain>
    </source>
</reference>
<evidence type="ECO:0000313" key="2">
    <source>
        <dbReference type="EMBL" id="EYC08467.1"/>
    </source>
</evidence>
<name>A0A016U0U1_9BILA</name>
<sequence length="93" mass="10132">MTRKFFVGGNWKMNGDKSSIDGICVFLNQSAGSTHGNFDVGDFAELQGFSSDRELIGNDEIGRTRVPPRNPEGCTHSIQSITPIGRGHATHVR</sequence>
<dbReference type="STRING" id="53326.A0A016U0U1"/>
<dbReference type="InterPro" id="IPR013785">
    <property type="entry name" value="Aldolase_TIM"/>
</dbReference>
<dbReference type="Gene3D" id="3.20.20.70">
    <property type="entry name" value="Aldolase class I"/>
    <property type="match status" value="1"/>
</dbReference>
<keyword evidence="3" id="KW-1185">Reference proteome</keyword>
<dbReference type="AlphaFoldDB" id="A0A016U0U1"/>
<evidence type="ECO:0000256" key="1">
    <source>
        <dbReference type="SAM" id="MobiDB-lite"/>
    </source>
</evidence>
<gene>
    <name evidence="2" type="primary">Acey_s0066.g3784</name>
    <name evidence="2" type="ORF">Y032_0066g3784</name>
</gene>
<comment type="caution">
    <text evidence="2">The sequence shown here is derived from an EMBL/GenBank/DDBJ whole genome shotgun (WGS) entry which is preliminary data.</text>
</comment>
<proteinExistence type="predicted"/>
<evidence type="ECO:0000313" key="3">
    <source>
        <dbReference type="Proteomes" id="UP000024635"/>
    </source>
</evidence>
<feature type="region of interest" description="Disordered" evidence="1">
    <location>
        <begin position="61"/>
        <end position="93"/>
    </location>
</feature>
<accession>A0A016U0U1</accession>
<evidence type="ECO:0008006" key="4">
    <source>
        <dbReference type="Google" id="ProtNLM"/>
    </source>
</evidence>
<dbReference type="EMBL" id="JARK01001402">
    <property type="protein sequence ID" value="EYC08467.1"/>
    <property type="molecule type" value="Genomic_DNA"/>
</dbReference>